<evidence type="ECO:0000313" key="3">
    <source>
        <dbReference type="Proteomes" id="UP000018542"/>
    </source>
</evidence>
<feature type="transmembrane region" description="Helical" evidence="1">
    <location>
        <begin position="5"/>
        <end position="21"/>
    </location>
</feature>
<dbReference type="AlphaFoldDB" id="V5S9S1"/>
<sequence>MKVYVISFGAGVLIGIIYSALSVRSPAPPVIALLGLLGILIGEQMLPVAKHIIRGHGLAESIGRSDCESHVLGPLPANNEVYRGHPHSADHRDS</sequence>
<keyword evidence="1" id="KW-0472">Membrane</keyword>
<evidence type="ECO:0000313" key="2">
    <source>
        <dbReference type="EMBL" id="AHB47368.1"/>
    </source>
</evidence>
<dbReference type="HOGENOM" id="CLU_171061_0_0_5"/>
<keyword evidence="1" id="KW-0812">Transmembrane</keyword>
<dbReference type="OrthoDB" id="4302993at2"/>
<dbReference type="Pfam" id="PF07235">
    <property type="entry name" value="DUF1427"/>
    <property type="match status" value="1"/>
</dbReference>
<dbReference type="NCBIfam" id="TIGR03510">
    <property type="entry name" value="XapX"/>
    <property type="match status" value="1"/>
</dbReference>
<organism evidence="2 3">
    <name type="scientific">Hyphomicrobium nitrativorans NL23</name>
    <dbReference type="NCBI Taxonomy" id="1029756"/>
    <lineage>
        <taxon>Bacteria</taxon>
        <taxon>Pseudomonadati</taxon>
        <taxon>Pseudomonadota</taxon>
        <taxon>Alphaproteobacteria</taxon>
        <taxon>Hyphomicrobiales</taxon>
        <taxon>Hyphomicrobiaceae</taxon>
        <taxon>Hyphomicrobium</taxon>
    </lineage>
</organism>
<dbReference type="STRING" id="1029756.W911_01490"/>
<dbReference type="InterPro" id="IPR009872">
    <property type="entry name" value="DUF1427"/>
</dbReference>
<feature type="transmembrane region" description="Helical" evidence="1">
    <location>
        <begin position="27"/>
        <end position="46"/>
    </location>
</feature>
<accession>V5S9S1</accession>
<dbReference type="RefSeq" id="WP_023785735.1">
    <property type="nucleotide sequence ID" value="NC_022997.1"/>
</dbReference>
<gene>
    <name evidence="2" type="ORF">W911_01490</name>
</gene>
<evidence type="ECO:0000256" key="1">
    <source>
        <dbReference type="SAM" id="Phobius"/>
    </source>
</evidence>
<keyword evidence="1" id="KW-1133">Transmembrane helix</keyword>
<proteinExistence type="predicted"/>
<dbReference type="EMBL" id="CP006912">
    <property type="protein sequence ID" value="AHB47368.1"/>
    <property type="molecule type" value="Genomic_DNA"/>
</dbReference>
<reference evidence="2 3" key="1">
    <citation type="journal article" date="2014" name="Genome Announc.">
        <title>Complete Genome Sequence of Hyphomicrobium nitrativorans Strain NL23, a Denitrifying Bacterium Isolated from Biofilm of a Methanol-Fed Denitrification System Treating Seawater at the Montreal Biodome.</title>
        <authorList>
            <person name="Martineau C."/>
            <person name="Villeneuve C."/>
            <person name="Mauffrey F."/>
            <person name="Villemur R."/>
        </authorList>
    </citation>
    <scope>NUCLEOTIDE SEQUENCE [LARGE SCALE GENOMIC DNA]</scope>
    <source>
        <strain evidence="2">NL23</strain>
    </source>
</reference>
<dbReference type="PATRIC" id="fig|1029756.8.peg.316"/>
<dbReference type="InterPro" id="IPR020017">
    <property type="entry name" value="XapX_domain"/>
</dbReference>
<dbReference type="Proteomes" id="UP000018542">
    <property type="component" value="Chromosome"/>
</dbReference>
<protein>
    <submittedName>
        <fullName evidence="2">XapX domain-containing protein</fullName>
    </submittedName>
</protein>
<dbReference type="KEGG" id="hni:W911_01490"/>
<keyword evidence="3" id="KW-1185">Reference proteome</keyword>
<name>V5S9S1_9HYPH</name>